<dbReference type="EMBL" id="DF830071">
    <property type="protein sequence ID" value="GAK63953.1"/>
    <property type="molecule type" value="Genomic_DNA"/>
</dbReference>
<keyword evidence="3 9" id="KW-0808">Transferase</keyword>
<feature type="binding site" evidence="9">
    <location>
        <position position="874"/>
    </location>
    <ligand>
        <name>acetyl-CoA</name>
        <dbReference type="ChEBI" id="CHEBI:57288"/>
    </ligand>
</feature>
<evidence type="ECO:0000256" key="3">
    <source>
        <dbReference type="ARBA" id="ARBA00022679"/>
    </source>
</evidence>
<evidence type="ECO:0000256" key="8">
    <source>
        <dbReference type="ARBA" id="ARBA00023315"/>
    </source>
</evidence>
<keyword evidence="2 9" id="KW-0698">rRNA processing</keyword>
<evidence type="ECO:0000256" key="7">
    <source>
        <dbReference type="ARBA" id="ARBA00023242"/>
    </source>
</evidence>
<dbReference type="InterPro" id="IPR007807">
    <property type="entry name" value="TcmA/NAT10_helicase"/>
</dbReference>
<dbReference type="GO" id="GO:0030686">
    <property type="term" value="C:90S preribosome"/>
    <property type="evidence" value="ECO:0007669"/>
    <property type="project" value="TreeGrafter"/>
</dbReference>
<dbReference type="InterPro" id="IPR027417">
    <property type="entry name" value="P-loop_NTPase"/>
</dbReference>
<dbReference type="Gene3D" id="3.40.50.300">
    <property type="entry name" value="P-loop containing nucleotide triphosphate hydrolases"/>
    <property type="match status" value="1"/>
</dbReference>
<feature type="binding site" evidence="9">
    <location>
        <begin position="406"/>
        <end position="415"/>
    </location>
    <ligand>
        <name>ATP</name>
        <dbReference type="ChEBI" id="CHEBI:30616"/>
    </ligand>
</feature>
<dbReference type="GeneID" id="26303152"/>
<sequence length="1258" mass="138328">MLGWLLQHAHLFSPPLHFFFSGVASSAARDVQRSRKFRTLDEKKERRVCLCSTTALLHHTFGPPFQHPPPSLRPFATVGHLHCTFAPSHCTLLSPASRLAVAPSTSATMRKQLDPRIPTLIRNNVALNHRSFFVIVGDKGKDQVVNLHFLLSQSRVQSRPNVLWCYKKDLGFTTHRKKREQKIKNDIKRGVREKGEGDPFELFVSLTDIRYCYYKDTPKILGQTYGMLILQDFEAVTPNMLARTIETVEGGGVVILLLKTMSSLRQLYSLGMDVHRSYRSNASDDDPVARFNERFLLSLGATHDTLLLDDELNVLPLSKAKDIKPLPETSTGTGTGVGSTVRKGKERVEAEEELAELKDQVRETKVVGEVVRHAKTLDQAKAVLTILDILASSSLSTTVALTAARGRGKSAALGLCIAAAVAHGYSNIFVTSPSPENLKTLFEFVFKGLDALGYDEVADWDLQRGTGEWKDVVVRVNIFRGHRQTIQYIQPQDHQVLGQAELVVIDEAAAIPLPLVRNLMGPYLVFLSSTINGYEGTGRSLSLKLIQQLRDNARGVASASADDGAASSSKTSGKDGKGSLSTGRAAGAALAARSLKEVELKEPIRYSRGDQIESWLHQLLCLDASLTRTSSAALKAKGCPHPSSCDLYMVNRDALFSYHPASELFLQRMMALYVASHYKNSPNDLQLMSDAPGHRLFVLLAPLKPGEGGLPEPLCVVQVALEGNISRGAVLNSLSRGTREAGDLIPWLVAQQFQDADFASLSGARVVRIAVHPDYARMGYGARALQALEAFYTGQLLDLDNVRDDLDDGETFAAVRDRKITKDTSLLQGDEIRVRDAARMPALLQRLSERRPEQLDWLGVSYGLTPQLFKFWKKAGYTPLWVRQIANDLTGEYTAVQLKALDTSTSTTGSAWLGALAADFRKRFVALLSYRFRDFATVTALTVLEAATHGAKLGETESETSTSAPLGAVELRTLLTPFDMKRLESYANNMVELSVVLDLMPTLAALYFNNRLRAVREDEAAASAINAAEEEEELRLSGLQSSLLLAIGLQRKTPDEITAELRLPLQQALALFVKTVRLLVKSLRKVEKAAIAHDMPELGAGLDARAPLRRKANGSEGEDWSALKGDLNSELRDAGRDFLAQHKAQANPDLDGDNDEDDDEDDDEGEEDEELRVAKQKLIDEMNLSKYAIKDDADGSTDWSQAEAEVANRLRKSGNDLSSINTTVSVKGAKRAVDDGDKSDSPKKGADKKGKSKKQKRR</sequence>
<evidence type="ECO:0000259" key="12">
    <source>
        <dbReference type="Pfam" id="PF08351"/>
    </source>
</evidence>
<proteinExistence type="inferred from homology"/>
<keyword evidence="8 9" id="KW-0012">Acyltransferase</keyword>
<reference evidence="16" key="1">
    <citation type="journal article" date="2014" name="Genome Announc.">
        <title>Draft Genome Sequence of the Yeast Pseudozyma antarctica Type Strain JCM10317, a Producer of the Glycolipid Biosurfactants, Mannosylerythritol Lipids.</title>
        <authorList>
            <person name="Saika A."/>
            <person name="Koike H."/>
            <person name="Hori T."/>
            <person name="Fukuoka T."/>
            <person name="Sato S."/>
            <person name="Habe H."/>
            <person name="Kitamoto D."/>
            <person name="Morita T."/>
        </authorList>
    </citation>
    <scope>NUCLEOTIDE SEQUENCE [LARGE SCALE GENOMIC DNA]</scope>
    <source>
        <strain evidence="16">JCM 10317</strain>
    </source>
</reference>
<feature type="compositionally biased region" description="Acidic residues" evidence="10">
    <location>
        <begin position="1150"/>
        <end position="1170"/>
    </location>
</feature>
<protein>
    <recommendedName>
        <fullName evidence="9">RNA cytidine acetyltransferase</fullName>
        <ecNumber evidence="9">2.3.1.-</ecNumber>
    </recommendedName>
    <alternativeName>
        <fullName evidence="9">18S rRNA cytosine acetyltransferase</fullName>
    </alternativeName>
</protein>
<evidence type="ECO:0000313" key="16">
    <source>
        <dbReference type="Proteomes" id="UP000053758"/>
    </source>
</evidence>
<feature type="compositionally biased region" description="Polar residues" evidence="10">
    <location>
        <begin position="1215"/>
        <end position="1225"/>
    </location>
</feature>
<keyword evidence="7 9" id="KW-0539">Nucleus</keyword>
<dbReference type="Gene3D" id="3.40.630.30">
    <property type="match status" value="1"/>
</dbReference>
<dbReference type="Pfam" id="PF05127">
    <property type="entry name" value="NAT10_TcmA_helicase"/>
    <property type="match status" value="1"/>
</dbReference>
<feature type="domain" description="Possible tRNA binding" evidence="14">
    <location>
        <begin position="912"/>
        <end position="1147"/>
    </location>
</feature>
<dbReference type="GO" id="GO:1904812">
    <property type="term" value="P:rRNA acetylation involved in maturation of SSU-rRNA"/>
    <property type="evidence" value="ECO:0007669"/>
    <property type="project" value="InterPro"/>
</dbReference>
<dbReference type="FunFam" id="3.40.50.11040:FF:000002">
    <property type="entry name" value="RNA cytidine acetyltransferase"/>
    <property type="match status" value="1"/>
</dbReference>
<comment type="subcellular location">
    <subcellularLocation>
        <location evidence="1 9">Nucleus</location>
        <location evidence="1 9">Nucleolus</location>
    </subcellularLocation>
</comment>
<feature type="domain" description="TmcA/NAT10 N-terminal" evidence="12">
    <location>
        <begin position="116"/>
        <end position="309"/>
    </location>
</feature>
<comment type="similarity">
    <text evidence="9">Belongs to the RNA cytidine acetyltransferase family. NAT10 subfamily.</text>
</comment>
<dbReference type="InterPro" id="IPR033688">
    <property type="entry name" value="NAT10"/>
</dbReference>
<dbReference type="GO" id="GO:0051391">
    <property type="term" value="P:tRNA acetylation"/>
    <property type="evidence" value="ECO:0007669"/>
    <property type="project" value="UniProtKB-UniRule"/>
</dbReference>
<evidence type="ECO:0000259" key="13">
    <source>
        <dbReference type="Pfam" id="PF13718"/>
    </source>
</evidence>
<dbReference type="GO" id="GO:0051392">
    <property type="term" value="F:tRNA cytidine N4-acetyltransferase activity"/>
    <property type="evidence" value="ECO:0007669"/>
    <property type="project" value="RHEA"/>
</dbReference>
<dbReference type="Pfam" id="PF08351">
    <property type="entry name" value="TmcA_N"/>
    <property type="match status" value="1"/>
</dbReference>
<feature type="binding site" evidence="9">
    <location>
        <position position="605"/>
    </location>
    <ligand>
        <name>ATP</name>
        <dbReference type="ChEBI" id="CHEBI:30616"/>
    </ligand>
</feature>
<comment type="catalytic activity">
    <reaction evidence="9">
        <text>a cytidine in tRNA + acetyl-CoA + ATP + H2O = an N(4)-acetylcytidine in tRNA + ADP + phosphate + CoA + H(+)</text>
        <dbReference type="Rhea" id="RHEA:53876"/>
        <dbReference type="Rhea" id="RHEA-COMP:13670"/>
        <dbReference type="Rhea" id="RHEA-COMP:13671"/>
        <dbReference type="ChEBI" id="CHEBI:15377"/>
        <dbReference type="ChEBI" id="CHEBI:15378"/>
        <dbReference type="ChEBI" id="CHEBI:30616"/>
        <dbReference type="ChEBI" id="CHEBI:43474"/>
        <dbReference type="ChEBI" id="CHEBI:57287"/>
        <dbReference type="ChEBI" id="CHEBI:57288"/>
        <dbReference type="ChEBI" id="CHEBI:74900"/>
        <dbReference type="ChEBI" id="CHEBI:82748"/>
        <dbReference type="ChEBI" id="CHEBI:456216"/>
    </reaction>
</comment>
<feature type="region of interest" description="Disordered" evidence="10">
    <location>
        <begin position="1209"/>
        <end position="1258"/>
    </location>
</feature>
<dbReference type="InterPro" id="IPR013562">
    <property type="entry name" value="TmcA/NAT10_N"/>
</dbReference>
<name>A0A081CBA7_PSEA2</name>
<keyword evidence="16" id="KW-1185">Reference proteome</keyword>
<dbReference type="InterPro" id="IPR032672">
    <property type="entry name" value="TmcA/NAT10/Kre33"/>
</dbReference>
<dbReference type="HOGENOM" id="CLU_004652_0_0_1"/>
<dbReference type="PANTHER" id="PTHR10925:SF5">
    <property type="entry name" value="RNA CYTIDINE ACETYLTRANSFERASE"/>
    <property type="match status" value="1"/>
</dbReference>
<evidence type="ECO:0000256" key="6">
    <source>
        <dbReference type="ARBA" id="ARBA00022840"/>
    </source>
</evidence>
<evidence type="ECO:0000256" key="2">
    <source>
        <dbReference type="ARBA" id="ARBA00022552"/>
    </source>
</evidence>
<feature type="compositionally biased region" description="Low complexity" evidence="10">
    <location>
        <begin position="558"/>
        <end position="571"/>
    </location>
</feature>
<evidence type="ECO:0000313" key="15">
    <source>
        <dbReference type="EMBL" id="GAK63953.1"/>
    </source>
</evidence>
<evidence type="ECO:0000259" key="14">
    <source>
        <dbReference type="Pfam" id="PF13725"/>
    </source>
</evidence>
<feature type="region of interest" description="Disordered" evidence="10">
    <location>
        <begin position="325"/>
        <end position="344"/>
    </location>
</feature>
<dbReference type="HAMAP" id="MF_03211">
    <property type="entry name" value="RNA_acetyltr_Nat10"/>
    <property type="match status" value="1"/>
</dbReference>
<dbReference type="PANTHER" id="PTHR10925">
    <property type="entry name" value="N-ACETYLTRANSFERASE 10"/>
    <property type="match status" value="1"/>
</dbReference>
<evidence type="ECO:0000256" key="4">
    <source>
        <dbReference type="ARBA" id="ARBA00022694"/>
    </source>
</evidence>
<dbReference type="InterPro" id="IPR000182">
    <property type="entry name" value="GNAT_dom"/>
</dbReference>
<dbReference type="Gene3D" id="3.40.50.11040">
    <property type="match status" value="1"/>
</dbReference>
<dbReference type="EC" id="2.3.1.-" evidence="9"/>
<feature type="region of interest" description="Disordered" evidence="10">
    <location>
        <begin position="1143"/>
        <end position="1170"/>
    </location>
</feature>
<dbReference type="GO" id="GO:0005730">
    <property type="term" value="C:nucleolus"/>
    <property type="evidence" value="ECO:0007669"/>
    <property type="project" value="UniProtKB-SubCell"/>
</dbReference>
<keyword evidence="6 9" id="KW-0067">ATP-binding</keyword>
<comment type="catalytic activity">
    <reaction evidence="9">
        <text>a cytidine in 18S rRNA + acetyl-CoA + ATP + H2O = an N(4)-acetylcytidine in 18S rRNA + ADP + phosphate + CoA + H(+)</text>
        <dbReference type="Rhea" id="RHEA:51424"/>
        <dbReference type="Rhea" id="RHEA-COMP:13575"/>
        <dbReference type="Rhea" id="RHEA-COMP:13576"/>
        <dbReference type="ChEBI" id="CHEBI:15377"/>
        <dbReference type="ChEBI" id="CHEBI:15378"/>
        <dbReference type="ChEBI" id="CHEBI:30616"/>
        <dbReference type="ChEBI" id="CHEBI:43474"/>
        <dbReference type="ChEBI" id="CHEBI:57287"/>
        <dbReference type="ChEBI" id="CHEBI:57288"/>
        <dbReference type="ChEBI" id="CHEBI:74900"/>
        <dbReference type="ChEBI" id="CHEBI:82748"/>
        <dbReference type="ChEBI" id="CHEBI:456216"/>
    </reaction>
</comment>
<keyword evidence="5 9" id="KW-0547">Nucleotide-binding</keyword>
<organism evidence="15 16">
    <name type="scientific">Pseudozyma antarctica</name>
    <name type="common">Yeast</name>
    <name type="synonym">Candida antarctica</name>
    <dbReference type="NCBI Taxonomy" id="84753"/>
    <lineage>
        <taxon>Eukaryota</taxon>
        <taxon>Fungi</taxon>
        <taxon>Dikarya</taxon>
        <taxon>Basidiomycota</taxon>
        <taxon>Ustilaginomycotina</taxon>
        <taxon>Ustilaginomycetes</taxon>
        <taxon>Ustilaginales</taxon>
        <taxon>Ustilaginaceae</taxon>
        <taxon>Moesziomyces</taxon>
    </lineage>
</organism>
<evidence type="ECO:0000256" key="9">
    <source>
        <dbReference type="HAMAP-Rule" id="MF_03211"/>
    </source>
</evidence>
<feature type="domain" description="N-acetyltransferase" evidence="13">
    <location>
        <begin position="668"/>
        <end position="901"/>
    </location>
</feature>
<dbReference type="InterPro" id="IPR027992">
    <property type="entry name" value="tRNA_bind_dom"/>
</dbReference>
<evidence type="ECO:0000259" key="11">
    <source>
        <dbReference type="Pfam" id="PF05127"/>
    </source>
</evidence>
<dbReference type="CDD" id="cd04301">
    <property type="entry name" value="NAT_SF"/>
    <property type="match status" value="1"/>
</dbReference>
<dbReference type="Pfam" id="PF13725">
    <property type="entry name" value="tRNA_bind_2"/>
    <property type="match status" value="1"/>
</dbReference>
<feature type="compositionally biased region" description="Basic and acidic residues" evidence="10">
    <location>
        <begin position="1231"/>
        <end position="1249"/>
    </location>
</feature>
<dbReference type="GO" id="GO:1990883">
    <property type="term" value="F:18S rRNA cytidine N-acetyltransferase activity"/>
    <property type="evidence" value="ECO:0007669"/>
    <property type="project" value="TreeGrafter"/>
</dbReference>
<evidence type="ECO:0000256" key="5">
    <source>
        <dbReference type="ARBA" id="ARBA00022741"/>
    </source>
</evidence>
<evidence type="ECO:0000256" key="10">
    <source>
        <dbReference type="SAM" id="MobiDB-lite"/>
    </source>
</evidence>
<dbReference type="GO" id="GO:0005524">
    <property type="term" value="F:ATP binding"/>
    <property type="evidence" value="ECO:0007669"/>
    <property type="project" value="UniProtKB-UniRule"/>
</dbReference>
<feature type="domain" description="TcmA/NAT10 helicase" evidence="11">
    <location>
        <begin position="401"/>
        <end position="623"/>
    </location>
</feature>
<feature type="binding site" evidence="9">
    <location>
        <begin position="776"/>
        <end position="782"/>
    </location>
    <ligand>
        <name>acetyl-CoA</name>
        <dbReference type="ChEBI" id="CHEBI:57288"/>
    </ligand>
</feature>
<keyword evidence="4 9" id="KW-0819">tRNA processing</keyword>
<dbReference type="RefSeq" id="XP_014657593.1">
    <property type="nucleotide sequence ID" value="XM_014802107.1"/>
</dbReference>
<comment type="function">
    <text evidence="9">RNA cytidine acetyltransferase with specificity toward both 18S rRNA and tRNAs. Catalyzes the formation of N(4)-acetylcytidine (ac4C) in 18S rRNA. Required for early nucleolar cleavages of precursor rRNA at sites A0, A1 and A2 during 18S rRNA synthesis. Catalyzes the formation of ac4C in serine and leucine tRNAs. Requires the tRNA-binding adapter protein TAN1 for full tRNA acetyltransferase activity but not for 18S rRNA acetylation.</text>
</comment>
<dbReference type="AlphaFoldDB" id="A0A081CBA7"/>
<dbReference type="Pfam" id="PF13718">
    <property type="entry name" value="GNAT_acetyltr_2"/>
    <property type="match status" value="1"/>
</dbReference>
<comment type="subunit">
    <text evidence="9">Interacts with TAN1.</text>
</comment>
<feature type="binding site" evidence="9">
    <location>
        <begin position="769"/>
        <end position="771"/>
    </location>
    <ligand>
        <name>acetyl-CoA</name>
        <dbReference type="ChEBI" id="CHEBI:57288"/>
    </ligand>
</feature>
<dbReference type="GO" id="GO:0000049">
    <property type="term" value="F:tRNA binding"/>
    <property type="evidence" value="ECO:0007669"/>
    <property type="project" value="TreeGrafter"/>
</dbReference>
<gene>
    <name evidence="9" type="primary">NAT10</name>
    <name evidence="15" type="ORF">PAN0_004d2162</name>
</gene>
<dbReference type="Proteomes" id="UP000053758">
    <property type="component" value="Unassembled WGS sequence"/>
</dbReference>
<evidence type="ECO:0000256" key="1">
    <source>
        <dbReference type="ARBA" id="ARBA00004604"/>
    </source>
</evidence>
<feature type="region of interest" description="Disordered" evidence="10">
    <location>
        <begin position="558"/>
        <end position="580"/>
    </location>
</feature>
<accession>A0A081CBA7</accession>